<keyword evidence="5" id="KW-1185">Reference proteome</keyword>
<dbReference type="InterPro" id="IPR036412">
    <property type="entry name" value="HAD-like_sf"/>
</dbReference>
<evidence type="ECO:0000256" key="2">
    <source>
        <dbReference type="ARBA" id="ARBA00022801"/>
    </source>
</evidence>
<evidence type="ECO:0000256" key="3">
    <source>
        <dbReference type="ARBA" id="ARBA00022842"/>
    </source>
</evidence>
<comment type="caution">
    <text evidence="4">The sequence shown here is derived from an EMBL/GenBank/DDBJ whole genome shotgun (WGS) entry which is preliminary data.</text>
</comment>
<sequence>MSQALYIFDMDDTLIDGDTSMLWNQFLVEKGIATDPNFLKKDRELMALYADGKLDMEEYLEYTLAPILTLSTSVVNKLVQEYIDTKVMDRVFPQAKTLLDNLKCSQTPVVIISATVSFIVQAVAQRLGISEALGIDMQIKEDKYTSQIEGIPTYREGKVQRLAQWLDGSDVTFDETHFFTDSINDLPLCQHSDYAYLINPDRHLEKWAETPNWTTLHWTRAQ</sequence>
<dbReference type="PANTHER" id="PTHR43344">
    <property type="entry name" value="PHOSPHOSERINE PHOSPHATASE"/>
    <property type="match status" value="1"/>
</dbReference>
<accession>A0A7X4RTS2</accession>
<reference evidence="4 5" key="1">
    <citation type="submission" date="2019-10" db="EMBL/GenBank/DDBJ databases">
        <title>Vibrio sp. nov. isolated from a shrimp pond.</title>
        <authorList>
            <person name="Gomez-Gil B."/>
            <person name="Enciso-Ibarra J."/>
            <person name="Enciso-Ibarra K."/>
            <person name="Bolan-Mejia C."/>
        </authorList>
    </citation>
    <scope>NUCLEOTIDE SEQUENCE [LARGE SCALE GENOMIC DNA]</scope>
    <source>
        <strain evidence="4 5">CAIM 722</strain>
    </source>
</reference>
<evidence type="ECO:0000256" key="1">
    <source>
        <dbReference type="ARBA" id="ARBA00022723"/>
    </source>
</evidence>
<dbReference type="Pfam" id="PF12710">
    <property type="entry name" value="HAD"/>
    <property type="match status" value="1"/>
</dbReference>
<dbReference type="PANTHER" id="PTHR43344:SF13">
    <property type="entry name" value="PHOSPHATASE RV3661-RELATED"/>
    <property type="match status" value="1"/>
</dbReference>
<organism evidence="4 5">
    <name type="scientific">Vibrio eleionomae</name>
    <dbReference type="NCBI Taxonomy" id="2653505"/>
    <lineage>
        <taxon>Bacteria</taxon>
        <taxon>Pseudomonadati</taxon>
        <taxon>Pseudomonadota</taxon>
        <taxon>Gammaproteobacteria</taxon>
        <taxon>Vibrionales</taxon>
        <taxon>Vibrionaceae</taxon>
        <taxon>Vibrio</taxon>
    </lineage>
</organism>
<evidence type="ECO:0000313" key="5">
    <source>
        <dbReference type="Proteomes" id="UP000462621"/>
    </source>
</evidence>
<dbReference type="SUPFAM" id="SSF56784">
    <property type="entry name" value="HAD-like"/>
    <property type="match status" value="1"/>
</dbReference>
<dbReference type="AlphaFoldDB" id="A0A7X4RTS2"/>
<dbReference type="InterPro" id="IPR050582">
    <property type="entry name" value="HAD-like_SerB"/>
</dbReference>
<dbReference type="InterPro" id="IPR006385">
    <property type="entry name" value="HAD_hydro_SerB1"/>
</dbReference>
<dbReference type="Gene3D" id="3.40.50.1000">
    <property type="entry name" value="HAD superfamily/HAD-like"/>
    <property type="match status" value="1"/>
</dbReference>
<keyword evidence="3" id="KW-0460">Magnesium</keyword>
<dbReference type="InterPro" id="IPR023214">
    <property type="entry name" value="HAD_sf"/>
</dbReference>
<dbReference type="NCBIfam" id="TIGR01490">
    <property type="entry name" value="HAD-SF-IB-hyp1"/>
    <property type="match status" value="1"/>
</dbReference>
<keyword evidence="1" id="KW-0479">Metal-binding</keyword>
<name>A0A7X4RTS2_9VIBR</name>
<dbReference type="CDD" id="cd02612">
    <property type="entry name" value="HAD_PGPPase"/>
    <property type="match status" value="1"/>
</dbReference>
<dbReference type="GO" id="GO:0016787">
    <property type="term" value="F:hydrolase activity"/>
    <property type="evidence" value="ECO:0007669"/>
    <property type="project" value="UniProtKB-KW"/>
</dbReference>
<dbReference type="NCBIfam" id="TIGR01488">
    <property type="entry name" value="HAD-SF-IB"/>
    <property type="match status" value="1"/>
</dbReference>
<protein>
    <submittedName>
        <fullName evidence="4">HAD-IB family hydrolase</fullName>
    </submittedName>
</protein>
<dbReference type="EMBL" id="WEKT01000010">
    <property type="protein sequence ID" value="MZI93126.1"/>
    <property type="molecule type" value="Genomic_DNA"/>
</dbReference>
<dbReference type="Gene3D" id="1.20.1440.100">
    <property type="entry name" value="SG protein - dephosphorylation function"/>
    <property type="match status" value="1"/>
</dbReference>
<gene>
    <name evidence="4" type="ORF">F9817_07930</name>
</gene>
<proteinExistence type="predicted"/>
<dbReference type="GO" id="GO:0046872">
    <property type="term" value="F:metal ion binding"/>
    <property type="evidence" value="ECO:0007669"/>
    <property type="project" value="UniProtKB-KW"/>
</dbReference>
<keyword evidence="2 4" id="KW-0378">Hydrolase</keyword>
<dbReference type="Proteomes" id="UP000462621">
    <property type="component" value="Unassembled WGS sequence"/>
</dbReference>
<dbReference type="RefSeq" id="WP_161154426.1">
    <property type="nucleotide sequence ID" value="NZ_WEKT01000010.1"/>
</dbReference>
<evidence type="ECO:0000313" key="4">
    <source>
        <dbReference type="EMBL" id="MZI93126.1"/>
    </source>
</evidence>